<evidence type="ECO:0008006" key="4">
    <source>
        <dbReference type="Google" id="ProtNLM"/>
    </source>
</evidence>
<evidence type="ECO:0000256" key="1">
    <source>
        <dbReference type="SAM" id="MobiDB-lite"/>
    </source>
</evidence>
<evidence type="ECO:0000313" key="3">
    <source>
        <dbReference type="Proteomes" id="UP000186165"/>
    </source>
</evidence>
<dbReference type="AlphaFoldDB" id="A0A1J1AAV5"/>
<dbReference type="Proteomes" id="UP000186165">
    <property type="component" value="Chromosome"/>
</dbReference>
<reference evidence="3" key="1">
    <citation type="submission" date="2016-08" db="EMBL/GenBank/DDBJ databases">
        <title>Discovery of first anaerobic lithoheterotrophic haloarchae widely represented in hypersaline habitats.</title>
        <authorList>
            <person name="Sorokin D.Y."/>
            <person name="Kublanov I.V."/>
            <person name="Roman P."/>
            <person name="Sinninghe Damste J.S."/>
            <person name="Golyshin P.N."/>
            <person name="Rojo D."/>
            <person name="Ciordia S."/>
            <person name="Mena Md.C."/>
            <person name="Ferrer M."/>
            <person name="Smedile F."/>
            <person name="Messina E."/>
            <person name="La Cono V."/>
            <person name="Yakimov M.M."/>
        </authorList>
    </citation>
    <scope>NUCLEOTIDE SEQUENCE [LARGE SCALE GENOMIC DNA]</scope>
    <source>
        <strain evidence="3">HSR6</strain>
    </source>
</reference>
<dbReference type="EMBL" id="CP016804">
    <property type="protein sequence ID" value="APE94915.1"/>
    <property type="molecule type" value="Genomic_DNA"/>
</dbReference>
<protein>
    <recommendedName>
        <fullName evidence="4">DUF2680 domain-containing protein</fullName>
    </recommendedName>
</protein>
<sequence length="167" mass="17181">MKTTTKLLGVALVALVVFTGFAAAGAGGFAAGTADQTPVESPNANVTIEQAQDGSNSPWVTGDERLELFQERFDLTDEQVATIQSEVQSMIETDASPTEIRDTVRTMLADYGVENPTLGPSADGFQGDGQYGQGHGFGTDAAQDGSGFGGHGSFGNQGGYGNGHCLA</sequence>
<feature type="compositionally biased region" description="Gly residues" evidence="1">
    <location>
        <begin position="146"/>
        <end position="155"/>
    </location>
</feature>
<accession>A0A1J1AAV5</accession>
<proteinExistence type="predicted"/>
<name>A0A1J1AAV5_9EURY</name>
<dbReference type="OrthoDB" id="385547at2157"/>
<organism evidence="2 3">
    <name type="scientific">Halodesulfurarchaeum formicicum</name>
    <dbReference type="NCBI Taxonomy" id="1873524"/>
    <lineage>
        <taxon>Archaea</taxon>
        <taxon>Methanobacteriati</taxon>
        <taxon>Methanobacteriota</taxon>
        <taxon>Stenosarchaea group</taxon>
        <taxon>Halobacteria</taxon>
        <taxon>Halobacteriales</taxon>
        <taxon>Halobacteriaceae</taxon>
        <taxon>Halodesulfurarchaeum</taxon>
    </lineage>
</organism>
<feature type="region of interest" description="Disordered" evidence="1">
    <location>
        <begin position="132"/>
        <end position="155"/>
    </location>
</feature>
<dbReference type="GeneID" id="30416974"/>
<dbReference type="KEGG" id="hhsr:HSR6_0450"/>
<keyword evidence="3" id="KW-1185">Reference proteome</keyword>
<dbReference type="RefSeq" id="WP_148661792.1">
    <property type="nucleotide sequence ID" value="NZ_CP016804.1"/>
</dbReference>
<gene>
    <name evidence="2" type="ORF">HSR6_0450</name>
</gene>
<evidence type="ECO:0000313" key="2">
    <source>
        <dbReference type="EMBL" id="APE94915.1"/>
    </source>
</evidence>